<dbReference type="Proteomes" id="UP000681155">
    <property type="component" value="Chromosome"/>
</dbReference>
<reference evidence="1 2" key="1">
    <citation type="submission" date="2021-05" db="EMBL/GenBank/DDBJ databases">
        <title>Complete genome of the cytokinin-producing biocontrol strain Pseudomonas fluorescens G20-18.</title>
        <authorList>
            <person name="Nielsen T.K."/>
            <person name="Mekureyaw M.F."/>
            <person name="Hansen L.H."/>
            <person name="Nicolaisen M.H."/>
            <person name="Roitsch T.G."/>
            <person name="Hennessy R.C."/>
        </authorList>
    </citation>
    <scope>NUCLEOTIDE SEQUENCE [LARGE SCALE GENOMIC DNA]</scope>
    <source>
        <strain evidence="1 2">G20-18</strain>
    </source>
</reference>
<keyword evidence="2" id="KW-1185">Reference proteome</keyword>
<dbReference type="RefSeq" id="WP_214382445.1">
    <property type="nucleotide sequence ID" value="NZ_CP075566.1"/>
</dbReference>
<evidence type="ECO:0000313" key="1">
    <source>
        <dbReference type="EMBL" id="QVW25502.1"/>
    </source>
</evidence>
<protein>
    <submittedName>
        <fullName evidence="1">Uncharacterized protein</fullName>
    </submittedName>
</protein>
<name>A0ABX8F0K4_9PSED</name>
<accession>A0ABX8F0K4</accession>
<gene>
    <name evidence="1" type="ORF">KJF94_08030</name>
</gene>
<dbReference type="EMBL" id="CP075566">
    <property type="protein sequence ID" value="QVW25502.1"/>
    <property type="molecule type" value="Genomic_DNA"/>
</dbReference>
<proteinExistence type="predicted"/>
<organism evidence="1 2">
    <name type="scientific">Pseudomonas hormoni</name>
    <dbReference type="NCBI Taxonomy" id="3093767"/>
    <lineage>
        <taxon>Bacteria</taxon>
        <taxon>Pseudomonadati</taxon>
        <taxon>Pseudomonadota</taxon>
        <taxon>Gammaproteobacteria</taxon>
        <taxon>Pseudomonadales</taxon>
        <taxon>Pseudomonadaceae</taxon>
        <taxon>Pseudomonas</taxon>
    </lineage>
</organism>
<sequence>MRITLKIIEGGAPLNLWERDRLAGDETGTFNIDVDWQSVIAGKPVSLPHWIRGDY</sequence>
<evidence type="ECO:0000313" key="2">
    <source>
        <dbReference type="Proteomes" id="UP000681155"/>
    </source>
</evidence>